<dbReference type="PANTHER" id="PTHR30055">
    <property type="entry name" value="HTH-TYPE TRANSCRIPTIONAL REGULATOR RUTR"/>
    <property type="match status" value="1"/>
</dbReference>
<dbReference type="InterPro" id="IPR036271">
    <property type="entry name" value="Tet_transcr_reg_TetR-rel_C_sf"/>
</dbReference>
<keyword evidence="5" id="KW-1185">Reference proteome</keyword>
<dbReference type="GO" id="GO:0000976">
    <property type="term" value="F:transcription cis-regulatory region binding"/>
    <property type="evidence" value="ECO:0007669"/>
    <property type="project" value="TreeGrafter"/>
</dbReference>
<protein>
    <submittedName>
        <fullName evidence="4">TetR/AcrR family transcriptional regulator</fullName>
    </submittedName>
</protein>
<gene>
    <name evidence="4" type="ORF">E6C51_16895</name>
</gene>
<evidence type="ECO:0000256" key="2">
    <source>
        <dbReference type="PROSITE-ProRule" id="PRU00335"/>
    </source>
</evidence>
<dbReference type="Gene3D" id="1.10.357.10">
    <property type="entry name" value="Tetracycline Repressor, domain 2"/>
    <property type="match status" value="1"/>
</dbReference>
<dbReference type="SUPFAM" id="SSF48498">
    <property type="entry name" value="Tetracyclin repressor-like, C-terminal domain"/>
    <property type="match status" value="1"/>
</dbReference>
<dbReference type="RefSeq" id="WP_190236845.1">
    <property type="nucleotide sequence ID" value="NZ_SSOA01000011.1"/>
</dbReference>
<dbReference type="AlphaFoldDB" id="A0A4S3ZQD0"/>
<reference evidence="4 5" key="1">
    <citation type="submission" date="2019-04" db="EMBL/GenBank/DDBJ databases">
        <title>Rhizobium terrae sp. nov., isolated from a paddy soil.</title>
        <authorList>
            <person name="Lin S.-Y."/>
            <person name="Hameed A."/>
            <person name="Huang H.-I."/>
            <person name="Young C.-C."/>
        </authorList>
    </citation>
    <scope>NUCLEOTIDE SEQUENCE [LARGE SCALE GENOMIC DNA]</scope>
    <source>
        <strain evidence="4 5">CC-HIH110</strain>
    </source>
</reference>
<dbReference type="InterPro" id="IPR001647">
    <property type="entry name" value="HTH_TetR"/>
</dbReference>
<dbReference type="GO" id="GO:0003700">
    <property type="term" value="F:DNA-binding transcription factor activity"/>
    <property type="evidence" value="ECO:0007669"/>
    <property type="project" value="TreeGrafter"/>
</dbReference>
<evidence type="ECO:0000259" key="3">
    <source>
        <dbReference type="PROSITE" id="PS50977"/>
    </source>
</evidence>
<sequence>MQLPPTQKKPQESTRDRILHHAILRFSSQSYDRTGLREIATDASVDVALVHRSFGSKEKLFAECVRAAIELGGILAKPGPEALDALFAEAITPREEGEWSPIDIMVHSFSSEDAARVLREVAMEMVIDPLVKASSHQSQVKIALSTSLLFGFAIMRDVIGVEALKTVDKAELETLLTRAKDALNQDDARSPQKSASQTQ</sequence>
<keyword evidence="1 2" id="KW-0238">DNA-binding</keyword>
<dbReference type="InterPro" id="IPR009057">
    <property type="entry name" value="Homeodomain-like_sf"/>
</dbReference>
<evidence type="ECO:0000256" key="1">
    <source>
        <dbReference type="ARBA" id="ARBA00023125"/>
    </source>
</evidence>
<feature type="domain" description="HTH tetR-type" evidence="3">
    <location>
        <begin position="12"/>
        <end position="72"/>
    </location>
</feature>
<organism evidence="4 5">
    <name type="scientific">Allorhizobium terrae</name>
    <dbReference type="NCBI Taxonomy" id="1848972"/>
    <lineage>
        <taxon>Bacteria</taxon>
        <taxon>Pseudomonadati</taxon>
        <taxon>Pseudomonadota</taxon>
        <taxon>Alphaproteobacteria</taxon>
        <taxon>Hyphomicrobiales</taxon>
        <taxon>Rhizobiaceae</taxon>
        <taxon>Rhizobium/Agrobacterium group</taxon>
        <taxon>Allorhizobium</taxon>
    </lineage>
</organism>
<dbReference type="Pfam" id="PF17920">
    <property type="entry name" value="TetR_C_16"/>
    <property type="match status" value="1"/>
</dbReference>
<accession>A0A4S3ZQD0</accession>
<dbReference type="Proteomes" id="UP000310754">
    <property type="component" value="Unassembled WGS sequence"/>
</dbReference>
<dbReference type="Pfam" id="PF00440">
    <property type="entry name" value="TetR_N"/>
    <property type="match status" value="1"/>
</dbReference>
<name>A0A4S3ZQD0_9HYPH</name>
<evidence type="ECO:0000313" key="5">
    <source>
        <dbReference type="Proteomes" id="UP000310754"/>
    </source>
</evidence>
<comment type="caution">
    <text evidence="4">The sequence shown here is derived from an EMBL/GenBank/DDBJ whole genome shotgun (WGS) entry which is preliminary data.</text>
</comment>
<dbReference type="InterPro" id="IPR050109">
    <property type="entry name" value="HTH-type_TetR-like_transc_reg"/>
</dbReference>
<proteinExistence type="predicted"/>
<dbReference type="PANTHER" id="PTHR30055:SF235">
    <property type="entry name" value="TRANSCRIPTIONAL REGULATORY PROTEIN"/>
    <property type="match status" value="1"/>
</dbReference>
<feature type="DNA-binding region" description="H-T-H motif" evidence="2">
    <location>
        <begin position="35"/>
        <end position="54"/>
    </location>
</feature>
<dbReference type="PROSITE" id="PS50977">
    <property type="entry name" value="HTH_TETR_2"/>
    <property type="match status" value="1"/>
</dbReference>
<dbReference type="EMBL" id="SSOA01000011">
    <property type="protein sequence ID" value="THF47749.1"/>
    <property type="molecule type" value="Genomic_DNA"/>
</dbReference>
<dbReference type="InterPro" id="IPR041678">
    <property type="entry name" value="TetR_C_16"/>
</dbReference>
<evidence type="ECO:0000313" key="4">
    <source>
        <dbReference type="EMBL" id="THF47749.1"/>
    </source>
</evidence>
<dbReference type="SUPFAM" id="SSF46689">
    <property type="entry name" value="Homeodomain-like"/>
    <property type="match status" value="1"/>
</dbReference>